<sequence length="157" mass="17617">MQQSDFEQCQDFINKNLNFINSKEDCCKIGCAFQKLNPSCLILLSNLLAIDIAKCLPLNQQNVIGNFLLGVGQSILIFGAQQTYMESGPGNCYNLKNFNSNNPDCTTEANNNSSSNQTPATRSTSKSNVTTCSYSYQDQIDDLKDDIRYLKRWIDED</sequence>
<dbReference type="EMBL" id="FRCP01000009">
    <property type="protein sequence ID" value="SHM40970.1"/>
    <property type="molecule type" value="Genomic_DNA"/>
</dbReference>
<gene>
    <name evidence="2" type="ORF">SAMN02746066_01908</name>
</gene>
<keyword evidence="3" id="KW-1185">Reference proteome</keyword>
<dbReference type="AlphaFoldDB" id="A0A1M7IJS7"/>
<evidence type="ECO:0000313" key="3">
    <source>
        <dbReference type="Proteomes" id="UP000184038"/>
    </source>
</evidence>
<accession>A0A1M7IJS7</accession>
<name>A0A1M7IJS7_9FIRM</name>
<dbReference type="OrthoDB" id="2084441at2"/>
<dbReference type="RefSeq" id="WP_073286617.1">
    <property type="nucleotide sequence ID" value="NZ_FRCP01000009.1"/>
</dbReference>
<evidence type="ECO:0000313" key="2">
    <source>
        <dbReference type="EMBL" id="SHM40970.1"/>
    </source>
</evidence>
<protein>
    <submittedName>
        <fullName evidence="2">Uncharacterized protein</fullName>
    </submittedName>
</protein>
<evidence type="ECO:0000256" key="1">
    <source>
        <dbReference type="SAM" id="MobiDB-lite"/>
    </source>
</evidence>
<reference evidence="2 3" key="1">
    <citation type="submission" date="2016-11" db="EMBL/GenBank/DDBJ databases">
        <authorList>
            <person name="Jaros S."/>
            <person name="Januszkiewicz K."/>
            <person name="Wedrychowicz H."/>
        </authorList>
    </citation>
    <scope>NUCLEOTIDE SEQUENCE [LARGE SCALE GENOMIC DNA]</scope>
    <source>
        <strain evidence="2 3">DSM 15930</strain>
    </source>
</reference>
<organism evidence="2 3">
    <name type="scientific">Anaerosporobacter mobilis DSM 15930</name>
    <dbReference type="NCBI Taxonomy" id="1120996"/>
    <lineage>
        <taxon>Bacteria</taxon>
        <taxon>Bacillati</taxon>
        <taxon>Bacillota</taxon>
        <taxon>Clostridia</taxon>
        <taxon>Lachnospirales</taxon>
        <taxon>Lachnospiraceae</taxon>
        <taxon>Anaerosporobacter</taxon>
    </lineage>
</organism>
<feature type="region of interest" description="Disordered" evidence="1">
    <location>
        <begin position="107"/>
        <end position="127"/>
    </location>
</feature>
<proteinExistence type="predicted"/>
<dbReference type="Proteomes" id="UP000184038">
    <property type="component" value="Unassembled WGS sequence"/>
</dbReference>